<accession>A0A218YWF3</accession>
<name>A0A218YWF3_9HELO</name>
<sequence>MSLQANLNPPLQVLEISRWFEILDLEVEAVTEEDIRAIEAAITIPGNVIHPEKKIESPSKHQQYSQQFITKVIRSLIRYIYYSHCLLLKSAGIVHRKFPSAILNDISIKKGLRTIMDVCCQLRDAPQNFPPGPLRGKFLSTVAILANAMVSMEETRLQMFRLKQQVFSPITDMQQPLSDRTRSIPIEYPMPPFLPDKLNGKNPWNNWLDNSAYPTAGWTAIQQKIPKAGEKLMRQIVLLYEAVEEDLDQDTQSSFNSEQTSGIPKPGDAFKHMTWSGFCTFPSYNIGFHSGKRKQYDAEGITTLEHLSKALCRHYGGDSMILGSENCPFFRFAMAYTKR</sequence>
<evidence type="ECO:0000313" key="1">
    <source>
        <dbReference type="EMBL" id="OWP00159.1"/>
    </source>
</evidence>
<dbReference type="EMBL" id="MZNU01000336">
    <property type="protein sequence ID" value="OWP00159.1"/>
    <property type="molecule type" value="Genomic_DNA"/>
</dbReference>
<dbReference type="Proteomes" id="UP000242519">
    <property type="component" value="Unassembled WGS sequence"/>
</dbReference>
<keyword evidence="3" id="KW-1185">Reference proteome</keyword>
<reference evidence="2" key="2">
    <citation type="journal article" name="PLoS ONE">
        <title>Draft genome sequence of Marssonina coronaria, causal agent of apple blotch, and comparisons with the Marssonina brunnea and Marssonina rosae genomes.</title>
        <authorList>
            <person name="Cheng Q."/>
            <person name="Chen J."/>
            <person name="Zhao L."/>
        </authorList>
    </citation>
    <scope>NUCLEOTIDE SEQUENCE</scope>
</reference>
<evidence type="ECO:0000313" key="2">
    <source>
        <dbReference type="EMBL" id="QRL06101.1"/>
    </source>
</evidence>
<evidence type="ECO:0000313" key="3">
    <source>
        <dbReference type="Proteomes" id="UP000242519"/>
    </source>
</evidence>
<proteinExistence type="predicted"/>
<reference evidence="1 3" key="1">
    <citation type="submission" date="2017-04" db="EMBL/GenBank/DDBJ databases">
        <title>Draft genome sequence of Marssonina coronaria NL1: causal agent of apple blotch.</title>
        <authorList>
            <person name="Cheng Q."/>
        </authorList>
    </citation>
    <scope>NUCLEOTIDE SEQUENCE [LARGE SCALE GENOMIC DNA]</scope>
    <source>
        <strain evidence="1 3">NL1</strain>
    </source>
</reference>
<organism evidence="1 3">
    <name type="scientific">Diplocarpon coronariae</name>
    <dbReference type="NCBI Taxonomy" id="2795749"/>
    <lineage>
        <taxon>Eukaryota</taxon>
        <taxon>Fungi</taxon>
        <taxon>Dikarya</taxon>
        <taxon>Ascomycota</taxon>
        <taxon>Pezizomycotina</taxon>
        <taxon>Leotiomycetes</taxon>
        <taxon>Helotiales</taxon>
        <taxon>Drepanopezizaceae</taxon>
        <taxon>Diplocarpon</taxon>
    </lineage>
</organism>
<gene>
    <name evidence="1" type="ORF">B2J93_8730</name>
</gene>
<protein>
    <submittedName>
        <fullName evidence="2">MAT1-1-5</fullName>
    </submittedName>
    <submittedName>
        <fullName evidence="1">Mating type protein MAT1-1</fullName>
    </submittedName>
</protein>
<dbReference type="OrthoDB" id="3558864at2759"/>
<dbReference type="AlphaFoldDB" id="A0A218YWF3"/>
<dbReference type="EMBL" id="MT819950">
    <property type="protein sequence ID" value="QRL06101.1"/>
    <property type="molecule type" value="Genomic_DNA"/>
</dbReference>